<dbReference type="Gene3D" id="3.90.226.10">
    <property type="entry name" value="2-enoyl-CoA Hydratase, Chain A, domain 1"/>
    <property type="match status" value="1"/>
</dbReference>
<feature type="domain" description="Tail specific protease" evidence="2">
    <location>
        <begin position="338"/>
        <end position="500"/>
    </location>
</feature>
<dbReference type="PANTHER" id="PTHR32060:SF30">
    <property type="entry name" value="CARBOXY-TERMINAL PROCESSING PROTEASE CTPA"/>
    <property type="match status" value="1"/>
</dbReference>
<evidence type="ECO:0000256" key="1">
    <source>
        <dbReference type="SAM" id="MobiDB-lite"/>
    </source>
</evidence>
<dbReference type="KEGG" id="pseg:D3H65_15405"/>
<sequence length="574" mass="63969">MPASSPSLVLPWNVAFLHLPPFNASLNSLPAPPPPGSSRRQNRPKRPKSPSNPELSDRFLARSGSKQEVCKKNDPRMKSILVALALFILVPVLTLAQEKKAAYDSLTDRVLSIQGMQEDLRYMRHVMEAVHPGLYRYTPKPVMDQRLDSFYTQLTGDLPYYDYYRLLSALVAGVRCAHTAITPGPDWGSHFTKNTSMFPFTVHGIHDKLYVTLNLTRDTTIKPGYEILTINGQPIKEIVQFIFNHSWSDGYNTTNKQQRLNSGSFGMLYYTLIARPDSFVVTCKDLSGNERKAKYPALTFQASMANLRQNPVNKEIIRLYVDRKRKDLDLDIKKDINTAVLNVRTFGGKAAGDIGSFLPKAMKELQKKKIGHLVIDLRSNPGGWDSAGVILFTYLINKPSRYYIRQHTITDTSQYLSLSDLSPEEIKNAANELIAEKDGTFSLKAAAAAGLSLQQPKLNHYTGKVYFLMNGASASTTSELLAAAHANQLGTFIGEEAGGSYEGGNGGSFIGLVLPHSKIKISIPLVYYDNMTRPPFKKGRGLMPDHDVPDNLDNILKGIDTQKQFAFDLIRRNP</sequence>
<name>A0A3B7MUI0_9BACT</name>
<dbReference type="GO" id="GO:0030288">
    <property type="term" value="C:outer membrane-bounded periplasmic space"/>
    <property type="evidence" value="ECO:0007669"/>
    <property type="project" value="TreeGrafter"/>
</dbReference>
<dbReference type="SUPFAM" id="SSF52096">
    <property type="entry name" value="ClpP/crotonase"/>
    <property type="match status" value="1"/>
</dbReference>
<dbReference type="GO" id="GO:0007165">
    <property type="term" value="P:signal transduction"/>
    <property type="evidence" value="ECO:0007669"/>
    <property type="project" value="TreeGrafter"/>
</dbReference>
<dbReference type="GO" id="GO:0008236">
    <property type="term" value="F:serine-type peptidase activity"/>
    <property type="evidence" value="ECO:0007669"/>
    <property type="project" value="InterPro"/>
</dbReference>
<organism evidence="3 4">
    <name type="scientific">Paraflavitalea soli</name>
    <dbReference type="NCBI Taxonomy" id="2315862"/>
    <lineage>
        <taxon>Bacteria</taxon>
        <taxon>Pseudomonadati</taxon>
        <taxon>Bacteroidota</taxon>
        <taxon>Chitinophagia</taxon>
        <taxon>Chitinophagales</taxon>
        <taxon>Chitinophagaceae</taxon>
        <taxon>Paraflavitalea</taxon>
    </lineage>
</organism>
<dbReference type="InterPro" id="IPR005151">
    <property type="entry name" value="Tail-specific_protease"/>
</dbReference>
<dbReference type="InterPro" id="IPR029045">
    <property type="entry name" value="ClpP/crotonase-like_dom_sf"/>
</dbReference>
<evidence type="ECO:0000313" key="3">
    <source>
        <dbReference type="EMBL" id="AXY75285.1"/>
    </source>
</evidence>
<feature type="region of interest" description="Disordered" evidence="1">
    <location>
        <begin position="27"/>
        <end position="70"/>
    </location>
</feature>
<dbReference type="AlphaFoldDB" id="A0A3B7MUI0"/>
<dbReference type="OrthoDB" id="5480566at2"/>
<evidence type="ECO:0000259" key="2">
    <source>
        <dbReference type="Pfam" id="PF03572"/>
    </source>
</evidence>
<dbReference type="PANTHER" id="PTHR32060">
    <property type="entry name" value="TAIL-SPECIFIC PROTEASE"/>
    <property type="match status" value="1"/>
</dbReference>
<dbReference type="EMBL" id="CP032157">
    <property type="protein sequence ID" value="AXY75285.1"/>
    <property type="molecule type" value="Genomic_DNA"/>
</dbReference>
<evidence type="ECO:0000313" key="4">
    <source>
        <dbReference type="Proteomes" id="UP000263900"/>
    </source>
</evidence>
<gene>
    <name evidence="3" type="ORF">D3H65_15405</name>
</gene>
<accession>A0A3B7MUI0</accession>
<dbReference type="GO" id="GO:0006508">
    <property type="term" value="P:proteolysis"/>
    <property type="evidence" value="ECO:0007669"/>
    <property type="project" value="InterPro"/>
</dbReference>
<dbReference type="Proteomes" id="UP000263900">
    <property type="component" value="Chromosome"/>
</dbReference>
<protein>
    <submittedName>
        <fullName evidence="3">Peptidase S41</fullName>
    </submittedName>
</protein>
<dbReference type="Pfam" id="PF03572">
    <property type="entry name" value="Peptidase_S41"/>
    <property type="match status" value="1"/>
</dbReference>
<dbReference type="GO" id="GO:0004175">
    <property type="term" value="F:endopeptidase activity"/>
    <property type="evidence" value="ECO:0007669"/>
    <property type="project" value="TreeGrafter"/>
</dbReference>
<proteinExistence type="predicted"/>
<keyword evidence="4" id="KW-1185">Reference proteome</keyword>
<reference evidence="3 4" key="1">
    <citation type="submission" date="2018-09" db="EMBL/GenBank/DDBJ databases">
        <title>Genome sequencing of strain 6GH32-13.</title>
        <authorList>
            <person name="Weon H.-Y."/>
            <person name="Heo J."/>
            <person name="Kwon S.-W."/>
        </authorList>
    </citation>
    <scope>NUCLEOTIDE SEQUENCE [LARGE SCALE GENOMIC DNA]</scope>
    <source>
        <strain evidence="3 4">5GH32-13</strain>
    </source>
</reference>